<evidence type="ECO:0000313" key="2">
    <source>
        <dbReference type="WBParaSite" id="L893_g10201.t1"/>
    </source>
</evidence>
<organism evidence="1 2">
    <name type="scientific">Steinernema glaseri</name>
    <dbReference type="NCBI Taxonomy" id="37863"/>
    <lineage>
        <taxon>Eukaryota</taxon>
        <taxon>Metazoa</taxon>
        <taxon>Ecdysozoa</taxon>
        <taxon>Nematoda</taxon>
        <taxon>Chromadorea</taxon>
        <taxon>Rhabditida</taxon>
        <taxon>Tylenchina</taxon>
        <taxon>Panagrolaimomorpha</taxon>
        <taxon>Strongyloidoidea</taxon>
        <taxon>Steinernematidae</taxon>
        <taxon>Steinernema</taxon>
    </lineage>
</organism>
<accession>A0A1I7XX44</accession>
<protein>
    <submittedName>
        <fullName evidence="2">PASTA domain-containing protein</fullName>
    </submittedName>
</protein>
<dbReference type="Proteomes" id="UP000095287">
    <property type="component" value="Unplaced"/>
</dbReference>
<dbReference type="AlphaFoldDB" id="A0A1I7XX44"/>
<name>A0A1I7XX44_9BILA</name>
<reference evidence="2" key="1">
    <citation type="submission" date="2016-11" db="UniProtKB">
        <authorList>
            <consortium name="WormBaseParasite"/>
        </authorList>
    </citation>
    <scope>IDENTIFICATION</scope>
</reference>
<dbReference type="WBParaSite" id="L893_g10201.t1">
    <property type="protein sequence ID" value="L893_g10201.t1"/>
    <property type="gene ID" value="L893_g10201"/>
</dbReference>
<dbReference type="Pfam" id="PF12276">
    <property type="entry name" value="DUF3617"/>
    <property type="match status" value="1"/>
</dbReference>
<proteinExistence type="predicted"/>
<keyword evidence="1" id="KW-1185">Reference proteome</keyword>
<sequence>GGEGADVHAAFAQALYIGGGQGVTANAVEQHVDLHPFRGLSQQQRLEFTADAVVVDDEELDQYRVVSRFYRLEDRVEGGLPVDQQADLVVGQARHTPKLGHGPQRRIGFGVARGQRLFHPGAPVEVDGKPLPDMEFMLGQLKNLPPEQRAMIEGGLAKQGISVGGKGVRSCLTQEQVQTNDIPLQDPQSGCTQKITERNGNVWKFTFSCPKAQGN</sequence>
<dbReference type="InterPro" id="IPR022061">
    <property type="entry name" value="DUF3617"/>
</dbReference>
<evidence type="ECO:0000313" key="1">
    <source>
        <dbReference type="Proteomes" id="UP000095287"/>
    </source>
</evidence>